<evidence type="ECO:0000313" key="3">
    <source>
        <dbReference type="EMBL" id="TGL31315.1"/>
    </source>
</evidence>
<gene>
    <name evidence="3" type="ORF">EHQ52_15365</name>
</gene>
<dbReference type="EMBL" id="RQFY01000007">
    <property type="protein sequence ID" value="TGL31315.1"/>
    <property type="molecule type" value="Genomic_DNA"/>
</dbReference>
<evidence type="ECO:0000256" key="1">
    <source>
        <dbReference type="SAM" id="MobiDB-lite"/>
    </source>
</evidence>
<keyword evidence="2" id="KW-1133">Transmembrane helix</keyword>
<feature type="transmembrane region" description="Helical" evidence="2">
    <location>
        <begin position="49"/>
        <end position="73"/>
    </location>
</feature>
<feature type="transmembrane region" description="Helical" evidence="2">
    <location>
        <begin position="12"/>
        <end position="29"/>
    </location>
</feature>
<name>A0A4V3JMY1_9LEPT</name>
<proteinExistence type="predicted"/>
<dbReference type="RefSeq" id="WP_135616071.1">
    <property type="nucleotide sequence ID" value="NZ_JBNURZ010000005.1"/>
</dbReference>
<sequence length="134" mass="14588">MDPIAYRGIERLIIAFGGIFFGYLGYRLFMKGITTTKSDLKFESVGLNIVFSGTGPGLFFMIFGAIILITSLYSGGVSISEKTSLDGKNTEVIALPASVDSNESEKAKVKPKLSEEKPSKNEKPTRETHTQMGL</sequence>
<dbReference type="Proteomes" id="UP000297871">
    <property type="component" value="Unassembled WGS sequence"/>
</dbReference>
<keyword evidence="4" id="KW-1185">Reference proteome</keyword>
<feature type="compositionally biased region" description="Basic and acidic residues" evidence="1">
    <location>
        <begin position="103"/>
        <end position="134"/>
    </location>
</feature>
<keyword evidence="2" id="KW-0812">Transmembrane</keyword>
<reference evidence="3" key="1">
    <citation type="journal article" date="2019" name="PLoS Negl. Trop. Dis.">
        <title>Revisiting the worldwide diversity of Leptospira species in the environment.</title>
        <authorList>
            <person name="Vincent A.T."/>
            <person name="Schiettekatte O."/>
            <person name="Bourhy P."/>
            <person name="Veyrier F.J."/>
            <person name="Picardeau M."/>
        </authorList>
    </citation>
    <scope>NUCLEOTIDE SEQUENCE [LARGE SCALE GENOMIC DNA]</scope>
    <source>
        <strain evidence="3">201800265</strain>
    </source>
</reference>
<evidence type="ECO:0000313" key="4">
    <source>
        <dbReference type="Proteomes" id="UP000297871"/>
    </source>
</evidence>
<accession>A0A4V3JMY1</accession>
<keyword evidence="2" id="KW-0472">Membrane</keyword>
<feature type="region of interest" description="Disordered" evidence="1">
    <location>
        <begin position="96"/>
        <end position="134"/>
    </location>
</feature>
<dbReference type="AlphaFoldDB" id="A0A4V3JMY1"/>
<comment type="caution">
    <text evidence="3">The sequence shown here is derived from an EMBL/GenBank/DDBJ whole genome shotgun (WGS) entry which is preliminary data.</text>
</comment>
<protein>
    <submittedName>
        <fullName evidence="3">Uncharacterized protein</fullName>
    </submittedName>
</protein>
<dbReference type="OrthoDB" id="6163695at2"/>
<organism evidence="3 4">
    <name type="scientific">Leptospira koniambonensis</name>
    <dbReference type="NCBI Taxonomy" id="2484950"/>
    <lineage>
        <taxon>Bacteria</taxon>
        <taxon>Pseudomonadati</taxon>
        <taxon>Spirochaetota</taxon>
        <taxon>Spirochaetia</taxon>
        <taxon>Leptospirales</taxon>
        <taxon>Leptospiraceae</taxon>
        <taxon>Leptospira</taxon>
    </lineage>
</organism>
<evidence type="ECO:0000256" key="2">
    <source>
        <dbReference type="SAM" id="Phobius"/>
    </source>
</evidence>